<protein>
    <submittedName>
        <fullName evidence="3">LRRCT domain-containing protein</fullName>
    </submittedName>
</protein>
<dbReference type="Proteomes" id="UP000887574">
    <property type="component" value="Unplaced"/>
</dbReference>
<keyword evidence="1" id="KW-1133">Transmembrane helix</keyword>
<keyword evidence="1" id="KW-0812">Transmembrane</keyword>
<keyword evidence="2" id="KW-1185">Reference proteome</keyword>
<reference evidence="3" key="1">
    <citation type="submission" date="2022-11" db="UniProtKB">
        <authorList>
            <consortium name="WormBaseParasite"/>
        </authorList>
    </citation>
    <scope>IDENTIFICATION</scope>
</reference>
<sequence>MPLNALENSFEPVPNDRRVIYACANPWQCDSRLEWFRQLLRDNLDIDIDKPGCTPLRALDFCPAADNPLPLTGTALSLVGWIILAVIMTILLISICLMALISISYHQQHLFNSHLGPPFFSIDLDLPAAHNSRHFSNDGGGDGGCHGGDGCGGSNVFHGDNAQ</sequence>
<dbReference type="AlphaFoldDB" id="A0A915EFY4"/>
<organism evidence="2 3">
    <name type="scientific">Ditylenchus dipsaci</name>
    <dbReference type="NCBI Taxonomy" id="166011"/>
    <lineage>
        <taxon>Eukaryota</taxon>
        <taxon>Metazoa</taxon>
        <taxon>Ecdysozoa</taxon>
        <taxon>Nematoda</taxon>
        <taxon>Chromadorea</taxon>
        <taxon>Rhabditida</taxon>
        <taxon>Tylenchina</taxon>
        <taxon>Tylenchomorpha</taxon>
        <taxon>Sphaerularioidea</taxon>
        <taxon>Anguinidae</taxon>
        <taxon>Anguininae</taxon>
        <taxon>Ditylenchus</taxon>
    </lineage>
</organism>
<proteinExistence type="predicted"/>
<evidence type="ECO:0000256" key="1">
    <source>
        <dbReference type="SAM" id="Phobius"/>
    </source>
</evidence>
<accession>A0A915EFY4</accession>
<feature type="transmembrane region" description="Helical" evidence="1">
    <location>
        <begin position="78"/>
        <end position="101"/>
    </location>
</feature>
<evidence type="ECO:0000313" key="3">
    <source>
        <dbReference type="WBParaSite" id="jg5661"/>
    </source>
</evidence>
<keyword evidence="1" id="KW-0472">Membrane</keyword>
<evidence type="ECO:0000313" key="2">
    <source>
        <dbReference type="Proteomes" id="UP000887574"/>
    </source>
</evidence>
<dbReference type="WBParaSite" id="jg5661">
    <property type="protein sequence ID" value="jg5661"/>
    <property type="gene ID" value="jg5661"/>
</dbReference>
<name>A0A915EFY4_9BILA</name>